<keyword evidence="2" id="KW-0732">Signal</keyword>
<dbReference type="InterPro" id="IPR038673">
    <property type="entry name" value="OprB_sf"/>
</dbReference>
<dbReference type="GO" id="GO:0016020">
    <property type="term" value="C:membrane"/>
    <property type="evidence" value="ECO:0007669"/>
    <property type="project" value="InterPro"/>
</dbReference>
<dbReference type="GO" id="GO:0008643">
    <property type="term" value="P:carbohydrate transport"/>
    <property type="evidence" value="ECO:0007669"/>
    <property type="project" value="InterPro"/>
</dbReference>
<name>A0A0G3WIF0_9BACT</name>
<gene>
    <name evidence="3" type="ORF">Epro_0694</name>
</gene>
<keyword evidence="4" id="KW-1185">Reference proteome</keyword>
<feature type="chain" id="PRO_5007228151" description="Porin" evidence="2">
    <location>
        <begin position="25"/>
        <end position="404"/>
    </location>
</feature>
<sequence>MNKKIIAALVAALVVAGGNSSIFAQNGSESAADKLGLKISGGGTILFQGTPKLNDGSETSQNDATYSFDLKFVKELSSNNKIVIRFEGGKGFGLPLETYGWVNSDADPSIDPAFGHTSAKLTELYYEQTFLDGKLSFDIGKLNYWWFFDNNAYANNETSQFQTGPFVVNQLVNKPDRNVAAVVGYSFTEIVSAQLGYFANDLDKFDSNGLSVLQIDLKPIEDGTYRVYGWYNANKNLYNYKKIEDEGGLNVADSANIKTEDSYGFGLSADQKVTEHLGLFARVAYKKADAAEAEINSAIIDDVATNNSLLWNIGASINGELWSRANDTVGIAVGQIYGSYEYKKYINPAYKDGAETQAELYYSYALNDNFAITPAVQYFSNPLGGNATTKDDVVVYGIRTQFSF</sequence>
<dbReference type="GO" id="GO:0015288">
    <property type="term" value="F:porin activity"/>
    <property type="evidence" value="ECO:0007669"/>
    <property type="project" value="InterPro"/>
</dbReference>
<dbReference type="AlphaFoldDB" id="A0A0G3WIF0"/>
<dbReference type="STRING" id="1408281.Epro_0694"/>
<evidence type="ECO:0000313" key="4">
    <source>
        <dbReference type="Proteomes" id="UP000035337"/>
    </source>
</evidence>
<protein>
    <recommendedName>
        <fullName evidence="5">Porin</fullName>
    </recommendedName>
</protein>
<dbReference type="PANTHER" id="PTHR37944">
    <property type="entry name" value="PORIN B"/>
    <property type="match status" value="1"/>
</dbReference>
<dbReference type="Gene3D" id="2.40.160.180">
    <property type="entry name" value="Carbohydrate-selective porin OprB"/>
    <property type="match status" value="1"/>
</dbReference>
<organism evidence="3 4">
    <name type="scientific">Endomicrobium proavitum</name>
    <dbReference type="NCBI Taxonomy" id="1408281"/>
    <lineage>
        <taxon>Bacteria</taxon>
        <taxon>Pseudomonadati</taxon>
        <taxon>Elusimicrobiota</taxon>
        <taxon>Endomicrobiia</taxon>
        <taxon>Endomicrobiales</taxon>
        <taxon>Endomicrobiaceae</taxon>
        <taxon>Endomicrobium</taxon>
    </lineage>
</organism>
<dbReference type="InterPro" id="IPR007049">
    <property type="entry name" value="Carb-sel_porin_OprB"/>
</dbReference>
<dbReference type="OrthoDB" id="5755240at2"/>
<dbReference type="Proteomes" id="UP000035337">
    <property type="component" value="Chromosome"/>
</dbReference>
<feature type="signal peptide" evidence="2">
    <location>
        <begin position="1"/>
        <end position="24"/>
    </location>
</feature>
<evidence type="ECO:0000256" key="1">
    <source>
        <dbReference type="ARBA" id="ARBA00008769"/>
    </source>
</evidence>
<dbReference type="PANTHER" id="PTHR37944:SF1">
    <property type="entry name" value="PORIN B"/>
    <property type="match status" value="1"/>
</dbReference>
<dbReference type="Pfam" id="PF04966">
    <property type="entry name" value="OprB"/>
    <property type="match status" value="1"/>
</dbReference>
<evidence type="ECO:0008006" key="5">
    <source>
        <dbReference type="Google" id="ProtNLM"/>
    </source>
</evidence>
<accession>A0A0G3WIF0</accession>
<evidence type="ECO:0000256" key="2">
    <source>
        <dbReference type="RuleBase" id="RU363072"/>
    </source>
</evidence>
<dbReference type="KEGG" id="epo:Epro_0694"/>
<dbReference type="EMBL" id="CP009498">
    <property type="protein sequence ID" value="AKL98073.1"/>
    <property type="molecule type" value="Genomic_DNA"/>
</dbReference>
<reference evidence="3 4" key="1">
    <citation type="submission" date="2014-09" db="EMBL/GenBank/DDBJ databases">
        <title>Complete genome sequence of Endomicrobium proavitum.</title>
        <authorList>
            <person name="Zheng H."/>
        </authorList>
    </citation>
    <scope>NUCLEOTIDE SEQUENCE [LARGE SCALE GENOMIC DNA]</scope>
    <source>
        <strain evidence="3 4">Rsa215</strain>
    </source>
</reference>
<comment type="similarity">
    <text evidence="1 2">Belongs to the OprB family.</text>
</comment>
<evidence type="ECO:0000313" key="3">
    <source>
        <dbReference type="EMBL" id="AKL98073.1"/>
    </source>
</evidence>
<proteinExistence type="inferred from homology"/>
<dbReference type="InterPro" id="IPR052932">
    <property type="entry name" value="OprB_Porin"/>
</dbReference>
<dbReference type="RefSeq" id="WP_052570621.1">
    <property type="nucleotide sequence ID" value="NZ_CP009498.1"/>
</dbReference>